<keyword evidence="3" id="KW-1133">Transmembrane helix</keyword>
<name>A0A9Q1C4J9_HOLLE</name>
<gene>
    <name evidence="6" type="ORF">HOLleu_18696</name>
</gene>
<dbReference type="OrthoDB" id="8510435at2759"/>
<keyword evidence="3" id="KW-0472">Membrane</keyword>
<keyword evidence="1 4" id="KW-0732">Signal</keyword>
<reference evidence="6" key="1">
    <citation type="submission" date="2021-10" db="EMBL/GenBank/DDBJ databases">
        <title>Tropical sea cucumber genome reveals ecological adaptation and Cuvierian tubules defense mechanism.</title>
        <authorList>
            <person name="Chen T."/>
        </authorList>
    </citation>
    <scope>NUCLEOTIDE SEQUENCE</scope>
    <source>
        <strain evidence="6">Nanhai2018</strain>
        <tissue evidence="6">Muscle</tissue>
    </source>
</reference>
<dbReference type="AlphaFoldDB" id="A0A9Q1C4J9"/>
<comment type="caution">
    <text evidence="6">The sequence shown here is derived from an EMBL/GenBank/DDBJ whole genome shotgun (WGS) entry which is preliminary data.</text>
</comment>
<evidence type="ECO:0000259" key="5">
    <source>
        <dbReference type="PROSITE" id="PS50093"/>
    </source>
</evidence>
<dbReference type="SMART" id="SM00089">
    <property type="entry name" value="PKD"/>
    <property type="match status" value="1"/>
</dbReference>
<dbReference type="GO" id="GO:0005886">
    <property type="term" value="C:plasma membrane"/>
    <property type="evidence" value="ECO:0007669"/>
    <property type="project" value="TreeGrafter"/>
</dbReference>
<dbReference type="EMBL" id="JAIZAY010000008">
    <property type="protein sequence ID" value="KAJ8037791.1"/>
    <property type="molecule type" value="Genomic_DNA"/>
</dbReference>
<keyword evidence="2" id="KW-0325">Glycoprotein</keyword>
<dbReference type="CDD" id="cd00146">
    <property type="entry name" value="PKD"/>
    <property type="match status" value="1"/>
</dbReference>
<dbReference type="InterPro" id="IPR000601">
    <property type="entry name" value="PKD_dom"/>
</dbReference>
<dbReference type="PROSITE" id="PS50093">
    <property type="entry name" value="PKD"/>
    <property type="match status" value="1"/>
</dbReference>
<evidence type="ECO:0000313" key="7">
    <source>
        <dbReference type="Proteomes" id="UP001152320"/>
    </source>
</evidence>
<dbReference type="SUPFAM" id="SSF49299">
    <property type="entry name" value="PKD domain"/>
    <property type="match status" value="1"/>
</dbReference>
<evidence type="ECO:0000256" key="1">
    <source>
        <dbReference type="ARBA" id="ARBA00022729"/>
    </source>
</evidence>
<feature type="transmembrane region" description="Helical" evidence="3">
    <location>
        <begin position="343"/>
        <end position="364"/>
    </location>
</feature>
<evidence type="ECO:0000256" key="4">
    <source>
        <dbReference type="SAM" id="SignalP"/>
    </source>
</evidence>
<dbReference type="PANTHER" id="PTHR11861:SF8">
    <property type="entry name" value="PKD DOMAIN-CONTAINING PROTEIN"/>
    <property type="match status" value="1"/>
</dbReference>
<dbReference type="Pfam" id="PF00801">
    <property type="entry name" value="PKD"/>
    <property type="match status" value="1"/>
</dbReference>
<protein>
    <recommendedName>
        <fullName evidence="5">PKD domain-containing protein</fullName>
    </recommendedName>
</protein>
<keyword evidence="3" id="KW-0812">Transmembrane</keyword>
<evidence type="ECO:0000256" key="3">
    <source>
        <dbReference type="SAM" id="Phobius"/>
    </source>
</evidence>
<dbReference type="InterPro" id="IPR045219">
    <property type="entry name" value="PKAT"/>
</dbReference>
<feature type="domain" description="PKD" evidence="5">
    <location>
        <begin position="180"/>
        <end position="215"/>
    </location>
</feature>
<accession>A0A9Q1C4J9</accession>
<keyword evidence="7" id="KW-1185">Reference proteome</keyword>
<evidence type="ECO:0000256" key="2">
    <source>
        <dbReference type="ARBA" id="ARBA00023180"/>
    </source>
</evidence>
<proteinExistence type="predicted"/>
<dbReference type="Proteomes" id="UP001152320">
    <property type="component" value="Chromosome 8"/>
</dbReference>
<dbReference type="PANTHER" id="PTHR11861">
    <property type="entry name" value="MELANOCYTE PROTEIN PMEL 17-RELATED"/>
    <property type="match status" value="1"/>
</dbReference>
<dbReference type="InterPro" id="IPR022409">
    <property type="entry name" value="PKD/Chitinase_dom"/>
</dbReference>
<evidence type="ECO:0000313" key="6">
    <source>
        <dbReference type="EMBL" id="KAJ8037791.1"/>
    </source>
</evidence>
<dbReference type="InterPro" id="IPR035986">
    <property type="entry name" value="PKD_dom_sf"/>
</dbReference>
<dbReference type="Gene3D" id="2.60.40.10">
    <property type="entry name" value="Immunoglobulins"/>
    <property type="match status" value="1"/>
</dbReference>
<organism evidence="6 7">
    <name type="scientific">Holothuria leucospilota</name>
    <name type="common">Black long sea cucumber</name>
    <name type="synonym">Mertensiothuria leucospilota</name>
    <dbReference type="NCBI Taxonomy" id="206669"/>
    <lineage>
        <taxon>Eukaryota</taxon>
        <taxon>Metazoa</taxon>
        <taxon>Echinodermata</taxon>
        <taxon>Eleutherozoa</taxon>
        <taxon>Echinozoa</taxon>
        <taxon>Holothuroidea</taxon>
        <taxon>Aspidochirotacea</taxon>
        <taxon>Aspidochirotida</taxon>
        <taxon>Holothuriidae</taxon>
        <taxon>Holothuria</taxon>
    </lineage>
</organism>
<feature type="signal peptide" evidence="4">
    <location>
        <begin position="1"/>
        <end position="22"/>
    </location>
</feature>
<dbReference type="InterPro" id="IPR013783">
    <property type="entry name" value="Ig-like_fold"/>
</dbReference>
<feature type="chain" id="PRO_5040224924" description="PKD domain-containing protein" evidence="4">
    <location>
        <begin position="23"/>
        <end position="432"/>
    </location>
</feature>
<sequence>MSIRLDVVFLVFLVGVVQRSVGDSLNPTEDLPYNVTVVADGPTLLGATTTFVATLDTGTDFQDTTYKYTWSEVFGYLIPRVKSTYSEENCTFSRPYTRPEDVRDHIMSVKVYRKSILWVMVAQGSVTFQVTAHIPAHVILSQNETVCNGPVCDVATNQSAQLTVSIHDPSSYLQNTISLFDWDFGDENQNPKTTSMSLSHVYSEIGCYNVSVNITAVQPSGSVKTGNAIVTLLLKDAIHNLTINGLEHVTVGDKKTINITCSGSPPISFCWSIFQANMSSSLPVMRSCIQTYLQEECQTEIDYSFNTSKEYILRVRATNDVSFQALTAEIRPREPPVLTSDGIAGLVVGICFGLTLTCISIGIISHQIHKERMRHVEVADFNFEASSRYDSIREHARRLNDAKKKPTEKTPLLNKNPTLDVRWVKGSETVEL</sequence>